<dbReference type="AlphaFoldDB" id="X0HZV7"/>
<accession>X0HZV7</accession>
<organism evidence="1">
    <name type="scientific">Fusarium oxysporum f. sp. conglutinans race 2 54008</name>
    <dbReference type="NCBI Taxonomy" id="1089457"/>
    <lineage>
        <taxon>Eukaryota</taxon>
        <taxon>Fungi</taxon>
        <taxon>Dikarya</taxon>
        <taxon>Ascomycota</taxon>
        <taxon>Pezizomycotina</taxon>
        <taxon>Sordariomycetes</taxon>
        <taxon>Hypocreomycetidae</taxon>
        <taxon>Hypocreales</taxon>
        <taxon>Nectriaceae</taxon>
        <taxon>Fusarium</taxon>
        <taxon>Fusarium oxysporum species complex</taxon>
    </lineage>
</organism>
<reference evidence="1" key="2">
    <citation type="submission" date="2012-05" db="EMBL/GenBank/DDBJ databases">
        <title>The Genome Annotation of Fusarium oxysporum PHW808.</title>
        <authorList>
            <consortium name="The Broad Institute Genomics Platform"/>
            <person name="Ma L.-J."/>
            <person name="Corby-Kistler H."/>
            <person name="Broz K."/>
            <person name="Gale L.R."/>
            <person name="Jonkers W."/>
            <person name="O'Donnell K."/>
            <person name="Ploetz R."/>
            <person name="Steinberg C."/>
            <person name="Schwartz D.C."/>
            <person name="VanEtten H."/>
            <person name="Zhou S."/>
            <person name="Young S.K."/>
            <person name="Zeng Q."/>
            <person name="Gargeya S."/>
            <person name="Fitzgerald M."/>
            <person name="Abouelleil A."/>
            <person name="Alvarado L."/>
            <person name="Chapman S.B."/>
            <person name="Gainer-Dewar J."/>
            <person name="Goldberg J."/>
            <person name="Griggs A."/>
            <person name="Gujja S."/>
            <person name="Hansen M."/>
            <person name="Howarth C."/>
            <person name="Imamovic A."/>
            <person name="Ireland A."/>
            <person name="Larimer J."/>
            <person name="McCowan C."/>
            <person name="Murphy C."/>
            <person name="Pearson M."/>
            <person name="Poon T.W."/>
            <person name="Priest M."/>
            <person name="Roberts A."/>
            <person name="Saif S."/>
            <person name="Shea T."/>
            <person name="Sykes S."/>
            <person name="Wortman J."/>
            <person name="Nusbaum C."/>
            <person name="Birren B."/>
        </authorList>
    </citation>
    <scope>NUCLEOTIDE SEQUENCE</scope>
    <source>
        <strain evidence="1">54008</strain>
    </source>
</reference>
<name>X0HZV7_FUSOX</name>
<gene>
    <name evidence="1" type="ORF">FOPG_08134</name>
</gene>
<reference evidence="1" key="1">
    <citation type="submission" date="2011-11" db="EMBL/GenBank/DDBJ databases">
        <title>The Genome Sequence of Fusarium oxysporum PHW808.</title>
        <authorList>
            <consortium name="The Broad Institute Genome Sequencing Platform"/>
            <person name="Ma L.-J."/>
            <person name="Gale L.R."/>
            <person name="Schwartz D.C."/>
            <person name="Zhou S."/>
            <person name="Corby-Kistler H."/>
            <person name="Young S.K."/>
            <person name="Zeng Q."/>
            <person name="Gargeya S."/>
            <person name="Fitzgerald M."/>
            <person name="Haas B."/>
            <person name="Abouelleil A."/>
            <person name="Alvarado L."/>
            <person name="Arachchi H.M."/>
            <person name="Berlin A."/>
            <person name="Brown A."/>
            <person name="Chapman S.B."/>
            <person name="Chen Z."/>
            <person name="Dunbar C."/>
            <person name="Freedman E."/>
            <person name="Gearin G."/>
            <person name="Goldberg J."/>
            <person name="Griggs A."/>
            <person name="Gujja S."/>
            <person name="Heiman D."/>
            <person name="Howarth C."/>
            <person name="Larson L."/>
            <person name="Lui A."/>
            <person name="MacDonald P.J.P."/>
            <person name="Montmayeur A."/>
            <person name="Murphy C."/>
            <person name="Neiman D."/>
            <person name="Pearson M."/>
            <person name="Priest M."/>
            <person name="Roberts A."/>
            <person name="Saif S."/>
            <person name="Shea T."/>
            <person name="Shenoy N."/>
            <person name="Sisk P."/>
            <person name="Stolte C."/>
            <person name="Sykes S."/>
            <person name="Wortman J."/>
            <person name="Nusbaum C."/>
            <person name="Birren B."/>
        </authorList>
    </citation>
    <scope>NUCLEOTIDE SEQUENCE [LARGE SCALE GENOMIC DNA]</scope>
    <source>
        <strain evidence="1">54008</strain>
    </source>
</reference>
<dbReference type="HOGENOM" id="CLU_3368532_0_0_1"/>
<protein>
    <submittedName>
        <fullName evidence="1">Uncharacterized protein</fullName>
    </submittedName>
</protein>
<sequence>MSKTLEPKQSFVLEPSIKDTLEEHRSPLLLGSAKL</sequence>
<dbReference type="Proteomes" id="UP000030676">
    <property type="component" value="Unassembled WGS sequence"/>
</dbReference>
<evidence type="ECO:0000313" key="1">
    <source>
        <dbReference type="EMBL" id="EXL77366.1"/>
    </source>
</evidence>
<proteinExistence type="predicted"/>
<dbReference type="EMBL" id="JH658846">
    <property type="protein sequence ID" value="EXL77366.1"/>
    <property type="molecule type" value="Genomic_DNA"/>
</dbReference>